<organism evidence="1 2">
    <name type="scientific">Clostridium innocuum</name>
    <dbReference type="NCBI Taxonomy" id="1522"/>
    <lineage>
        <taxon>Bacteria</taxon>
        <taxon>Bacillati</taxon>
        <taxon>Bacillota</taxon>
        <taxon>Clostridia</taxon>
        <taxon>Eubacteriales</taxon>
        <taxon>Clostridiaceae</taxon>
        <taxon>Clostridium</taxon>
    </lineage>
</organism>
<dbReference type="EMBL" id="JAKTMA010000059">
    <property type="protein sequence ID" value="MCR0235319.1"/>
    <property type="molecule type" value="Genomic_DNA"/>
</dbReference>
<evidence type="ECO:0000313" key="1">
    <source>
        <dbReference type="EMBL" id="MCR0235319.1"/>
    </source>
</evidence>
<reference evidence="1" key="1">
    <citation type="journal article" date="2022" name="Clin. Infect. Dis.">
        <title>Association between Clostridium innocuum and antibiotic-associated diarrhea in adults and children: A cross-sectional study and comparative genomics analysis.</title>
        <authorList>
            <person name="Cherny K.E."/>
            <person name="Muscat E.B."/>
            <person name="Balaji A."/>
            <person name="Mukherjee J."/>
            <person name="Ozer E.A."/>
            <person name="Angarone M.P."/>
            <person name="Hauser A.R."/>
            <person name="Sichel J.S."/>
            <person name="Amponsah E."/>
            <person name="Kociolek L.K."/>
        </authorList>
    </citation>
    <scope>NUCLEOTIDE SEQUENCE</scope>
    <source>
        <strain evidence="1">NU1-AC-029v</strain>
    </source>
</reference>
<protein>
    <submittedName>
        <fullName evidence="1">Uncharacterized protein</fullName>
    </submittedName>
</protein>
<comment type="caution">
    <text evidence="1">The sequence shown here is derived from an EMBL/GenBank/DDBJ whole genome shotgun (WGS) entry which is preliminary data.</text>
</comment>
<proteinExistence type="predicted"/>
<sequence length="213" mass="25410">MKRYDVEITEIRQAVIPIEATSKNFAEQQAMELVDSGEFQFQKSDWYKMEYRATDKGRIPQKELEYFSDGVSLKEMEDRMIYTTDYEKGNHGGCIMIFSKEGSKIWAAEALMIENDIENKFDFKNYYVVDCCYRVMDFKYVNYMDTQQYSQSLERLQELYIHEDMQGIKTGFYSVSADLNFYKINIDRLEIMHQQEMKNKQKGKEQPTQELPF</sequence>
<evidence type="ECO:0000313" key="2">
    <source>
        <dbReference type="Proteomes" id="UP001203972"/>
    </source>
</evidence>
<gene>
    <name evidence="1" type="ORF">MKC95_21355</name>
</gene>
<dbReference type="AlphaFoldDB" id="A0AAP2UTX7"/>
<dbReference type="RefSeq" id="WP_008816962.1">
    <property type="nucleotide sequence ID" value="NZ_AP025565.1"/>
</dbReference>
<dbReference type="Proteomes" id="UP001203972">
    <property type="component" value="Unassembled WGS sequence"/>
</dbReference>
<accession>A0AAP2UTX7</accession>
<name>A0AAP2UTX7_CLOIN</name>